<dbReference type="Gene3D" id="3.30.1380.20">
    <property type="entry name" value="Trafficking protein particle complex subunit 3"/>
    <property type="match status" value="1"/>
</dbReference>
<dbReference type="SUPFAM" id="SSF46689">
    <property type="entry name" value="Homeodomain-like"/>
    <property type="match status" value="1"/>
</dbReference>
<feature type="domain" description="Sigma-54 factor interaction" evidence="6">
    <location>
        <begin position="231"/>
        <end position="460"/>
    </location>
</feature>
<reference evidence="8" key="1">
    <citation type="submission" date="2018-06" db="EMBL/GenBank/DDBJ databases">
        <authorList>
            <person name="Feng T."/>
            <person name="Jeon C.O."/>
        </authorList>
    </citation>
    <scope>NUCLEOTIDE SEQUENCE [LARGE SCALE GENOMIC DNA]</scope>
    <source>
        <strain evidence="8">S23</strain>
    </source>
</reference>
<dbReference type="GO" id="GO:0043565">
    <property type="term" value="F:sequence-specific DNA binding"/>
    <property type="evidence" value="ECO:0007669"/>
    <property type="project" value="InterPro"/>
</dbReference>
<dbReference type="SMART" id="SM00382">
    <property type="entry name" value="AAA"/>
    <property type="match status" value="1"/>
</dbReference>
<dbReference type="PROSITE" id="PS50045">
    <property type="entry name" value="SIGMA54_INTERACT_4"/>
    <property type="match status" value="1"/>
</dbReference>
<dbReference type="GO" id="GO:0006355">
    <property type="term" value="P:regulation of DNA-templated transcription"/>
    <property type="evidence" value="ECO:0007669"/>
    <property type="project" value="InterPro"/>
</dbReference>
<dbReference type="InterPro" id="IPR024096">
    <property type="entry name" value="NO_sig/Golgi_transp_ligand-bd"/>
</dbReference>
<sequence>MDFSDIAEQLHFNPVEGRIWLQDRRMVLLPVEVLGAMRRELIELLGQDAARGMMTRLGYSIGSRDAELAWSVRGSQSQLDIIAAGAQFHALQGFVQPEPVHIEIDSTRGYCYSEFFWNHGCEDEVHLSSFGVGTEAACWLGVGYTCGFLSKIMGKRILAREVECRAMGQTKCRVIAKPLESWEDPEEDLRFLAATPLQPQPLKKLFSVPLATPKSAQQPATEPRTPSTLELVGASAGFTTVLHKVRRVASTKATVLLLGESGVGKSAVAREVHRHSNRADKSFIEINCAAIPEQLIESELFGVERGAYSGATESRAGRFEAANGGTLFLDEIGILSPSAQGKLLRVLQTGEFERLGSTRTIKLDVRVVAATNENLPEAVKAGRFREDLFYRINVFPILIPPLRERRDDLPLLLESFMKRFSDMHDRHVSGITPRALQAVLNYKWPGNIRELENVVERGMILAEPAESLDLRHLFSVDATLGTSSLMRLTESGALAKDLGTPQIEEPVAYSHMAGSSDLDRWAREALRQQAVTLSTVEDALVSAAISEAGGNISKAAARLGLTRAQLDYRVKRCGRA</sequence>
<accession>A0A370NM06</accession>
<dbReference type="CDD" id="cd00009">
    <property type="entry name" value="AAA"/>
    <property type="match status" value="1"/>
</dbReference>
<dbReference type="GO" id="GO:0005524">
    <property type="term" value="F:ATP binding"/>
    <property type="evidence" value="ECO:0007669"/>
    <property type="project" value="UniProtKB-KW"/>
</dbReference>
<dbReference type="EMBL" id="QKWJ01000059">
    <property type="protein sequence ID" value="RDK06613.1"/>
    <property type="molecule type" value="Genomic_DNA"/>
</dbReference>
<comment type="caution">
    <text evidence="7">The sequence shown here is derived from an EMBL/GenBank/DDBJ whole genome shotgun (WGS) entry which is preliminary data.</text>
</comment>
<keyword evidence="2" id="KW-0067">ATP-binding</keyword>
<dbReference type="InterPro" id="IPR027417">
    <property type="entry name" value="P-loop_NTPase"/>
</dbReference>
<dbReference type="SUPFAM" id="SSF111126">
    <property type="entry name" value="Ligand-binding domain in the NO signalling and Golgi transport"/>
    <property type="match status" value="1"/>
</dbReference>
<dbReference type="InterPro" id="IPR025944">
    <property type="entry name" value="Sigma_54_int_dom_CS"/>
</dbReference>
<dbReference type="Pfam" id="PF06505">
    <property type="entry name" value="XylR_N"/>
    <property type="match status" value="1"/>
</dbReference>
<dbReference type="Gene3D" id="1.10.10.60">
    <property type="entry name" value="Homeodomain-like"/>
    <property type="match status" value="1"/>
</dbReference>
<dbReference type="InterPro" id="IPR009057">
    <property type="entry name" value="Homeodomain-like_sf"/>
</dbReference>
<dbReference type="InterPro" id="IPR058031">
    <property type="entry name" value="AAA_lid_NorR"/>
</dbReference>
<keyword evidence="4" id="KW-0238">DNA-binding</keyword>
<organism evidence="7 8">
    <name type="scientific">Cupriavidus lacunae</name>
    <dbReference type="NCBI Taxonomy" id="2666307"/>
    <lineage>
        <taxon>Bacteria</taxon>
        <taxon>Pseudomonadati</taxon>
        <taxon>Pseudomonadota</taxon>
        <taxon>Betaproteobacteria</taxon>
        <taxon>Burkholderiales</taxon>
        <taxon>Burkholderiaceae</taxon>
        <taxon>Cupriavidus</taxon>
    </lineage>
</organism>
<dbReference type="Gene3D" id="3.40.50.300">
    <property type="entry name" value="P-loop containing nucleotide triphosphate hydrolases"/>
    <property type="match status" value="1"/>
</dbReference>
<dbReference type="PRINTS" id="PR01590">
    <property type="entry name" value="HTHFIS"/>
</dbReference>
<keyword evidence="8" id="KW-1185">Reference proteome</keyword>
<dbReference type="InterPro" id="IPR004096">
    <property type="entry name" value="V4R"/>
</dbReference>
<dbReference type="PROSITE" id="PS00688">
    <property type="entry name" value="SIGMA54_INTERACT_3"/>
    <property type="match status" value="1"/>
</dbReference>
<evidence type="ECO:0000256" key="3">
    <source>
        <dbReference type="ARBA" id="ARBA00023015"/>
    </source>
</evidence>
<proteinExistence type="predicted"/>
<dbReference type="PANTHER" id="PTHR32071">
    <property type="entry name" value="TRANSCRIPTIONAL REGULATORY PROTEIN"/>
    <property type="match status" value="1"/>
</dbReference>
<keyword evidence="5" id="KW-0804">Transcription</keyword>
<dbReference type="PROSITE" id="PS00676">
    <property type="entry name" value="SIGMA54_INTERACT_2"/>
    <property type="match status" value="1"/>
</dbReference>
<dbReference type="InterPro" id="IPR002197">
    <property type="entry name" value="HTH_Fis"/>
</dbReference>
<evidence type="ECO:0000259" key="6">
    <source>
        <dbReference type="PROSITE" id="PS50045"/>
    </source>
</evidence>
<dbReference type="InterPro" id="IPR025943">
    <property type="entry name" value="Sigma_54_int_dom_ATP-bd_2"/>
</dbReference>
<dbReference type="Pfam" id="PF02830">
    <property type="entry name" value="V4R"/>
    <property type="match status" value="1"/>
</dbReference>
<evidence type="ECO:0000256" key="1">
    <source>
        <dbReference type="ARBA" id="ARBA00022741"/>
    </source>
</evidence>
<dbReference type="FunFam" id="3.40.50.300:FF:000006">
    <property type="entry name" value="DNA-binding transcriptional regulator NtrC"/>
    <property type="match status" value="1"/>
</dbReference>
<dbReference type="InterPro" id="IPR002078">
    <property type="entry name" value="Sigma_54_int"/>
</dbReference>
<evidence type="ECO:0000256" key="5">
    <source>
        <dbReference type="ARBA" id="ARBA00023163"/>
    </source>
</evidence>
<evidence type="ECO:0000256" key="2">
    <source>
        <dbReference type="ARBA" id="ARBA00022840"/>
    </source>
</evidence>
<dbReference type="Gene3D" id="1.10.8.60">
    <property type="match status" value="1"/>
</dbReference>
<evidence type="ECO:0000313" key="7">
    <source>
        <dbReference type="EMBL" id="RDK06613.1"/>
    </source>
</evidence>
<dbReference type="InterPro" id="IPR025662">
    <property type="entry name" value="Sigma_54_int_dom_ATP-bd_1"/>
</dbReference>
<dbReference type="PROSITE" id="PS00675">
    <property type="entry name" value="SIGMA54_INTERACT_1"/>
    <property type="match status" value="1"/>
</dbReference>
<dbReference type="Pfam" id="PF25601">
    <property type="entry name" value="AAA_lid_14"/>
    <property type="match status" value="1"/>
</dbReference>
<dbReference type="Pfam" id="PF02954">
    <property type="entry name" value="HTH_8"/>
    <property type="match status" value="1"/>
</dbReference>
<evidence type="ECO:0000313" key="8">
    <source>
        <dbReference type="Proteomes" id="UP000255165"/>
    </source>
</evidence>
<dbReference type="Proteomes" id="UP000255165">
    <property type="component" value="Unassembled WGS sequence"/>
</dbReference>
<dbReference type="Pfam" id="PF00158">
    <property type="entry name" value="Sigma54_activat"/>
    <property type="match status" value="1"/>
</dbReference>
<dbReference type="SMART" id="SM00989">
    <property type="entry name" value="V4R"/>
    <property type="match status" value="1"/>
</dbReference>
<dbReference type="InterPro" id="IPR010523">
    <property type="entry name" value="XylR_N"/>
</dbReference>
<protein>
    <submittedName>
        <fullName evidence="7">Sigma-54-dependent Fis family transcriptional regulator</fullName>
    </submittedName>
</protein>
<evidence type="ECO:0000256" key="4">
    <source>
        <dbReference type="ARBA" id="ARBA00023125"/>
    </source>
</evidence>
<keyword evidence="1" id="KW-0547">Nucleotide-binding</keyword>
<dbReference type="InterPro" id="IPR003593">
    <property type="entry name" value="AAA+_ATPase"/>
</dbReference>
<gene>
    <name evidence="7" type="ORF">DN412_30615</name>
</gene>
<name>A0A370NM06_9BURK</name>
<keyword evidence="3" id="KW-0805">Transcription regulation</keyword>
<dbReference type="AlphaFoldDB" id="A0A370NM06"/>
<dbReference type="SUPFAM" id="SSF52540">
    <property type="entry name" value="P-loop containing nucleoside triphosphate hydrolases"/>
    <property type="match status" value="1"/>
</dbReference>